<organism evidence="6 7">
    <name type="scientific">Saguinus oedipus</name>
    <name type="common">Cotton-top tamarin</name>
    <name type="synonym">Oedipomidas oedipus</name>
    <dbReference type="NCBI Taxonomy" id="9490"/>
    <lineage>
        <taxon>Eukaryota</taxon>
        <taxon>Metazoa</taxon>
        <taxon>Chordata</taxon>
        <taxon>Craniata</taxon>
        <taxon>Vertebrata</taxon>
        <taxon>Euteleostomi</taxon>
        <taxon>Mammalia</taxon>
        <taxon>Eutheria</taxon>
        <taxon>Euarchontoglires</taxon>
        <taxon>Primates</taxon>
        <taxon>Haplorrhini</taxon>
        <taxon>Platyrrhini</taxon>
        <taxon>Cebidae</taxon>
        <taxon>Callitrichinae</taxon>
        <taxon>Saguinus</taxon>
    </lineage>
</organism>
<evidence type="ECO:0000256" key="2">
    <source>
        <dbReference type="ARBA" id="ARBA00005669"/>
    </source>
</evidence>
<dbReference type="EMBL" id="JASSZA010000011">
    <property type="protein sequence ID" value="KAK2097199.1"/>
    <property type="molecule type" value="Genomic_DNA"/>
</dbReference>
<keyword evidence="3" id="KW-0964">Secreted</keyword>
<name>A0ABQ9UJF8_SAGOE</name>
<proteinExistence type="inferred from homology"/>
<dbReference type="Proteomes" id="UP001266305">
    <property type="component" value="Unassembled WGS sequence"/>
</dbReference>
<dbReference type="InterPro" id="IPR051998">
    <property type="entry name" value="Meteorin-like"/>
</dbReference>
<evidence type="ECO:0000256" key="3">
    <source>
        <dbReference type="ARBA" id="ARBA00022525"/>
    </source>
</evidence>
<keyword evidence="5" id="KW-1015">Disulfide bond</keyword>
<evidence type="ECO:0000313" key="6">
    <source>
        <dbReference type="EMBL" id="KAK2097199.1"/>
    </source>
</evidence>
<keyword evidence="7" id="KW-1185">Reference proteome</keyword>
<comment type="caution">
    <text evidence="6">The sequence shown here is derived from an EMBL/GenBank/DDBJ whole genome shotgun (WGS) entry which is preliminary data.</text>
</comment>
<gene>
    <name evidence="6" type="ORF">P7K49_022650</name>
</gene>
<evidence type="ECO:0000256" key="5">
    <source>
        <dbReference type="ARBA" id="ARBA00023157"/>
    </source>
</evidence>
<accession>A0ABQ9UJF8</accession>
<dbReference type="PANTHER" id="PTHR28593:SF2">
    <property type="entry name" value="METEORIN"/>
    <property type="match status" value="1"/>
</dbReference>
<dbReference type="PANTHER" id="PTHR28593">
    <property type="entry name" value="METEORIN-LIKE PROTEIN"/>
    <property type="match status" value="1"/>
</dbReference>
<evidence type="ECO:0000256" key="4">
    <source>
        <dbReference type="ARBA" id="ARBA00022729"/>
    </source>
</evidence>
<keyword evidence="4" id="KW-0732">Signal</keyword>
<comment type="similarity">
    <text evidence="2">Belongs to the meteorin family.</text>
</comment>
<reference evidence="6 7" key="1">
    <citation type="submission" date="2023-05" db="EMBL/GenBank/DDBJ databases">
        <title>B98-5 Cell Line De Novo Hybrid Assembly: An Optical Mapping Approach.</title>
        <authorList>
            <person name="Kananen K."/>
            <person name="Auerbach J.A."/>
            <person name="Kautto E."/>
            <person name="Blachly J.S."/>
        </authorList>
    </citation>
    <scope>NUCLEOTIDE SEQUENCE [LARGE SCALE GENOMIC DNA]</scope>
    <source>
        <strain evidence="6">B95-8</strain>
        <tissue evidence="6">Cell line</tissue>
    </source>
</reference>
<sequence length="97" mass="10635">MSVCIPAIEPTCPPAVIHGTIHGVTHDAELQESIITVVAARVLRQTLPRFRVGGSGDQRLTSARTPLHCSVHPGPGTFLFMGWSRFWEAWLSCAPRF</sequence>
<protein>
    <submittedName>
        <fullName evidence="6">Uncharacterized protein</fullName>
    </submittedName>
</protein>
<comment type="subcellular location">
    <subcellularLocation>
        <location evidence="1">Secreted</location>
    </subcellularLocation>
</comment>
<evidence type="ECO:0000313" key="7">
    <source>
        <dbReference type="Proteomes" id="UP001266305"/>
    </source>
</evidence>
<evidence type="ECO:0000256" key="1">
    <source>
        <dbReference type="ARBA" id="ARBA00004613"/>
    </source>
</evidence>